<feature type="transmembrane region" description="Helical" evidence="7">
    <location>
        <begin position="121"/>
        <end position="139"/>
    </location>
</feature>
<feature type="transmembrane region" description="Helical" evidence="7">
    <location>
        <begin position="267"/>
        <end position="289"/>
    </location>
</feature>
<dbReference type="GO" id="GO:0022857">
    <property type="term" value="F:transmembrane transporter activity"/>
    <property type="evidence" value="ECO:0007669"/>
    <property type="project" value="InterPro"/>
</dbReference>
<evidence type="ECO:0000256" key="5">
    <source>
        <dbReference type="ARBA" id="ARBA00022989"/>
    </source>
</evidence>
<dbReference type="InParanoid" id="A0A067MCQ5"/>
<reference evidence="10" key="1">
    <citation type="journal article" date="2014" name="Proc. Natl. Acad. Sci. U.S.A.">
        <title>Extensive sampling of basidiomycete genomes demonstrates inadequacy of the white-rot/brown-rot paradigm for wood decay fungi.</title>
        <authorList>
            <person name="Riley R."/>
            <person name="Salamov A.A."/>
            <person name="Brown D.W."/>
            <person name="Nagy L.G."/>
            <person name="Floudas D."/>
            <person name="Held B.W."/>
            <person name="Levasseur A."/>
            <person name="Lombard V."/>
            <person name="Morin E."/>
            <person name="Otillar R."/>
            <person name="Lindquist E.A."/>
            <person name="Sun H."/>
            <person name="LaButti K.M."/>
            <person name="Schmutz J."/>
            <person name="Jabbour D."/>
            <person name="Luo H."/>
            <person name="Baker S.E."/>
            <person name="Pisabarro A.G."/>
            <person name="Walton J.D."/>
            <person name="Blanchette R.A."/>
            <person name="Henrissat B."/>
            <person name="Martin F."/>
            <person name="Cullen D."/>
            <person name="Hibbett D.S."/>
            <person name="Grigoriev I.V."/>
        </authorList>
    </citation>
    <scope>NUCLEOTIDE SEQUENCE [LARGE SCALE GENOMIC DNA]</scope>
    <source>
        <strain evidence="10">FD-172 SS1</strain>
    </source>
</reference>
<dbReference type="AlphaFoldDB" id="A0A067MCQ5"/>
<dbReference type="OrthoDB" id="413079at2759"/>
<dbReference type="FunFam" id="1.20.1250.20:FF:000286">
    <property type="entry name" value="MFS efflux transporter"/>
    <property type="match status" value="1"/>
</dbReference>
<dbReference type="PANTHER" id="PTHR23514:SF3">
    <property type="entry name" value="BYPASS OF STOP CODON PROTEIN 6"/>
    <property type="match status" value="1"/>
</dbReference>
<evidence type="ECO:0000256" key="4">
    <source>
        <dbReference type="ARBA" id="ARBA00022692"/>
    </source>
</evidence>
<dbReference type="PROSITE" id="PS50850">
    <property type="entry name" value="MFS"/>
    <property type="match status" value="1"/>
</dbReference>
<dbReference type="GO" id="GO:0016020">
    <property type="term" value="C:membrane"/>
    <property type="evidence" value="ECO:0007669"/>
    <property type="project" value="TreeGrafter"/>
</dbReference>
<evidence type="ECO:0000256" key="2">
    <source>
        <dbReference type="ARBA" id="ARBA00008335"/>
    </source>
</evidence>
<comment type="subcellular location">
    <subcellularLocation>
        <location evidence="1">Endomembrane system</location>
        <topology evidence="1">Multi-pass membrane protein</topology>
    </subcellularLocation>
</comment>
<dbReference type="Proteomes" id="UP000027195">
    <property type="component" value="Unassembled WGS sequence"/>
</dbReference>
<evidence type="ECO:0000256" key="7">
    <source>
        <dbReference type="SAM" id="Phobius"/>
    </source>
</evidence>
<dbReference type="PANTHER" id="PTHR23514">
    <property type="entry name" value="BYPASS OF STOP CODON PROTEIN 6"/>
    <property type="match status" value="1"/>
</dbReference>
<dbReference type="InterPro" id="IPR036259">
    <property type="entry name" value="MFS_trans_sf"/>
</dbReference>
<gene>
    <name evidence="9" type="ORF">BOTBODRAFT_58700</name>
</gene>
<feature type="transmembrane region" description="Helical" evidence="7">
    <location>
        <begin position="386"/>
        <end position="408"/>
    </location>
</feature>
<dbReference type="InterPro" id="IPR020846">
    <property type="entry name" value="MFS_dom"/>
</dbReference>
<feature type="transmembrane region" description="Helical" evidence="7">
    <location>
        <begin position="356"/>
        <end position="374"/>
    </location>
</feature>
<evidence type="ECO:0000313" key="9">
    <source>
        <dbReference type="EMBL" id="KDQ09341.1"/>
    </source>
</evidence>
<keyword evidence="3" id="KW-0813">Transport</keyword>
<keyword evidence="4 7" id="KW-0812">Transmembrane</keyword>
<protein>
    <recommendedName>
        <fullName evidence="8">Major facilitator superfamily (MFS) profile domain-containing protein</fullName>
    </recommendedName>
</protein>
<feature type="transmembrane region" description="Helical" evidence="7">
    <location>
        <begin position="301"/>
        <end position="320"/>
    </location>
</feature>
<evidence type="ECO:0000256" key="6">
    <source>
        <dbReference type="ARBA" id="ARBA00023136"/>
    </source>
</evidence>
<keyword evidence="5 7" id="KW-1133">Transmembrane helix</keyword>
<dbReference type="InterPro" id="IPR051788">
    <property type="entry name" value="MFS_Transporter"/>
</dbReference>
<evidence type="ECO:0000259" key="8">
    <source>
        <dbReference type="PROSITE" id="PS50850"/>
    </source>
</evidence>
<evidence type="ECO:0000256" key="3">
    <source>
        <dbReference type="ARBA" id="ARBA00022448"/>
    </source>
</evidence>
<keyword evidence="6 7" id="KW-0472">Membrane</keyword>
<dbReference type="HOGENOM" id="CLU_021993_6_0_1"/>
<dbReference type="STRING" id="930990.A0A067MCQ5"/>
<dbReference type="Gene3D" id="1.20.1250.20">
    <property type="entry name" value="MFS general substrate transporter like domains"/>
    <property type="match status" value="2"/>
</dbReference>
<feature type="transmembrane region" description="Helical" evidence="7">
    <location>
        <begin position="332"/>
        <end position="350"/>
    </location>
</feature>
<accession>A0A067MCQ5</accession>
<feature type="transmembrane region" description="Helical" evidence="7">
    <location>
        <begin position="184"/>
        <end position="205"/>
    </location>
</feature>
<organism evidence="9 10">
    <name type="scientific">Botryobasidium botryosum (strain FD-172 SS1)</name>
    <dbReference type="NCBI Taxonomy" id="930990"/>
    <lineage>
        <taxon>Eukaryota</taxon>
        <taxon>Fungi</taxon>
        <taxon>Dikarya</taxon>
        <taxon>Basidiomycota</taxon>
        <taxon>Agaricomycotina</taxon>
        <taxon>Agaricomycetes</taxon>
        <taxon>Cantharellales</taxon>
        <taxon>Botryobasidiaceae</taxon>
        <taxon>Botryobasidium</taxon>
    </lineage>
</organism>
<name>A0A067MCQ5_BOTB1</name>
<feature type="transmembrane region" description="Helical" evidence="7">
    <location>
        <begin position="420"/>
        <end position="439"/>
    </location>
</feature>
<dbReference type="EMBL" id="KL198079">
    <property type="protein sequence ID" value="KDQ09341.1"/>
    <property type="molecule type" value="Genomic_DNA"/>
</dbReference>
<feature type="domain" description="Major facilitator superfamily (MFS) profile" evidence="8">
    <location>
        <begin position="59"/>
        <end position="443"/>
    </location>
</feature>
<sequence length="447" mass="47948">MSASVHDHIPLHAIPSTRDAQATLSPSVAETLTPKESTVSAIQPEPMVTKEMIKYERTAFATVCFTLFLNGWNDSSTGPLLPRMQETYGVGFAVVSLVFISACCGFILAALVNVHLSDRFGFGKIIVFASLLQLAGYAIQSAAPPFPVFVIAFSLNGFGFGILDAQSNGFVALLRDSGKGKMSLLHAAYGCGAFAAPLVATQFFHMRRWSFHYLTSLALAVINLVALIIVFRFNTVEQALAKTGVVTVSDASNEGGKMKQIMKVKAVHLLALFIFVYVGVEVTIGGWIVTYSLLVRGGGPASGYISSGFFGGLMLGRIVLIWVTRMIGERRVIYVYTALCIALEITIWFVPSLIENAIAVSFVGLFLGPIYPICMTVSSEVLPPWLLVGSIGWIAGIGQAGSAAFPFMTGAIASKTGVRAMQPLLVGMMGGMILLWLLVPRKVVKTQ</sequence>
<dbReference type="InterPro" id="IPR011701">
    <property type="entry name" value="MFS"/>
</dbReference>
<dbReference type="GO" id="GO:0012505">
    <property type="term" value="C:endomembrane system"/>
    <property type="evidence" value="ECO:0007669"/>
    <property type="project" value="UniProtKB-SubCell"/>
</dbReference>
<evidence type="ECO:0000256" key="1">
    <source>
        <dbReference type="ARBA" id="ARBA00004127"/>
    </source>
</evidence>
<feature type="transmembrane region" description="Helical" evidence="7">
    <location>
        <begin position="92"/>
        <end position="114"/>
    </location>
</feature>
<dbReference type="SUPFAM" id="SSF103473">
    <property type="entry name" value="MFS general substrate transporter"/>
    <property type="match status" value="1"/>
</dbReference>
<dbReference type="Pfam" id="PF07690">
    <property type="entry name" value="MFS_1"/>
    <property type="match status" value="1"/>
</dbReference>
<feature type="transmembrane region" description="Helical" evidence="7">
    <location>
        <begin position="145"/>
        <end position="163"/>
    </location>
</feature>
<proteinExistence type="inferred from homology"/>
<feature type="transmembrane region" description="Helical" evidence="7">
    <location>
        <begin position="211"/>
        <end position="233"/>
    </location>
</feature>
<comment type="similarity">
    <text evidence="2">Belongs to the major facilitator superfamily.</text>
</comment>
<evidence type="ECO:0000313" key="10">
    <source>
        <dbReference type="Proteomes" id="UP000027195"/>
    </source>
</evidence>
<keyword evidence="10" id="KW-1185">Reference proteome</keyword>